<dbReference type="EMBL" id="BAAALV010000001">
    <property type="protein sequence ID" value="GAA1903495.1"/>
    <property type="molecule type" value="Genomic_DNA"/>
</dbReference>
<organism evidence="1 2">
    <name type="scientific">Arthrobacter gandavensis</name>
    <dbReference type="NCBI Taxonomy" id="169960"/>
    <lineage>
        <taxon>Bacteria</taxon>
        <taxon>Bacillati</taxon>
        <taxon>Actinomycetota</taxon>
        <taxon>Actinomycetes</taxon>
        <taxon>Micrococcales</taxon>
        <taxon>Micrococcaceae</taxon>
        <taxon>Arthrobacter</taxon>
    </lineage>
</organism>
<proteinExistence type="predicted"/>
<evidence type="ECO:0008006" key="3">
    <source>
        <dbReference type="Google" id="ProtNLM"/>
    </source>
</evidence>
<accession>A0ABP5A6U6</accession>
<reference evidence="2" key="1">
    <citation type="journal article" date="2019" name="Int. J. Syst. Evol. Microbiol.">
        <title>The Global Catalogue of Microorganisms (GCM) 10K type strain sequencing project: providing services to taxonomists for standard genome sequencing and annotation.</title>
        <authorList>
            <consortium name="The Broad Institute Genomics Platform"/>
            <consortium name="The Broad Institute Genome Sequencing Center for Infectious Disease"/>
            <person name="Wu L."/>
            <person name="Ma J."/>
        </authorList>
    </citation>
    <scope>NUCLEOTIDE SEQUENCE [LARGE SCALE GENOMIC DNA]</scope>
    <source>
        <strain evidence="2">JCM 13316</strain>
    </source>
</reference>
<keyword evidence="2" id="KW-1185">Reference proteome</keyword>
<dbReference type="Proteomes" id="UP001500784">
    <property type="component" value="Unassembled WGS sequence"/>
</dbReference>
<sequence>MTAAGLLGSDGACGGDTVNRMNVEVNIPPKLGRELEELAAEQEVPVETLILNGARLLLEHRNRRNRVQP</sequence>
<name>A0ABP5A6U6_9MICC</name>
<evidence type="ECO:0000313" key="1">
    <source>
        <dbReference type="EMBL" id="GAA1903495.1"/>
    </source>
</evidence>
<comment type="caution">
    <text evidence="1">The sequence shown here is derived from an EMBL/GenBank/DDBJ whole genome shotgun (WGS) entry which is preliminary data.</text>
</comment>
<evidence type="ECO:0000313" key="2">
    <source>
        <dbReference type="Proteomes" id="UP001500784"/>
    </source>
</evidence>
<gene>
    <name evidence="1" type="ORF">GCM10009688_04420</name>
</gene>
<protein>
    <recommendedName>
        <fullName evidence="3">CopG-like ribbon-helix-helix domain-containing protein</fullName>
    </recommendedName>
</protein>